<keyword evidence="8" id="KW-1185">Reference proteome</keyword>
<accession>A0ABD5RFQ8</accession>
<dbReference type="PANTHER" id="PTHR30250">
    <property type="entry name" value="PST FAMILY PREDICTED COLANIC ACID TRANSPORTER"/>
    <property type="match status" value="1"/>
</dbReference>
<feature type="transmembrane region" description="Helical" evidence="6">
    <location>
        <begin position="360"/>
        <end position="378"/>
    </location>
</feature>
<sequence length="478" mass="51727">MNPKKILSDTSVSLVRSVIVLVRGLILIPIITKISGAGAYGIWTVVLSIVTVIVTVGSVHSHGTLVRYADSSESAREVGSEVLFISLGGVALVTLLYIFTEISVGIASIQPTFQSQGLFLLSLSFLILGESLFSVLKNIPRAQGRVKVYELLWISRKVVEVTVLGAIFSITSDIVIAIVAMGVVIFLFDVALFLKFKMSLHVPSRARFKKYLHYGTPMIPKELSGTLLSHGDKFIILYFLSPTAVGIYAVSYSVSKTIYALSGVMNSTLYPSVTSAWDEDDRNSIRNLYTQILRIYTIIALPAIVGMTLLAEPVLKLISTESVAGTGGVLLPLLAVGFLIYGYSSPLMYILHAAEQNTKVGFITTIAMIMNIALNLILVPNYELLGAVAATILSFTAITTYVGYSSWSKVKFSIPIKAGTYAVVGTVVMTVILLAIPVQGPLQVVVYPTLGAPVYFVIVFLVGGIKKQELTWLKKTIL</sequence>
<proteinExistence type="predicted"/>
<gene>
    <name evidence="7" type="ORF">ACFPJ5_16750</name>
</gene>
<dbReference type="PANTHER" id="PTHR30250:SF11">
    <property type="entry name" value="O-ANTIGEN TRANSPORTER-RELATED"/>
    <property type="match status" value="1"/>
</dbReference>
<feature type="transmembrane region" description="Helical" evidence="6">
    <location>
        <begin position="330"/>
        <end position="351"/>
    </location>
</feature>
<feature type="transmembrane region" description="Helical" evidence="6">
    <location>
        <begin position="292"/>
        <end position="310"/>
    </location>
</feature>
<dbReference type="EMBL" id="JBHSKX010000002">
    <property type="protein sequence ID" value="MFC5368577.1"/>
    <property type="molecule type" value="Genomic_DNA"/>
</dbReference>
<comment type="caution">
    <text evidence="7">The sequence shown here is derived from an EMBL/GenBank/DDBJ whole genome shotgun (WGS) entry which is preliminary data.</text>
</comment>
<evidence type="ECO:0000256" key="5">
    <source>
        <dbReference type="ARBA" id="ARBA00023136"/>
    </source>
</evidence>
<keyword evidence="2" id="KW-1003">Cell membrane</keyword>
<reference evidence="7 8" key="1">
    <citation type="journal article" date="2019" name="Int. J. Syst. Evol. Microbiol.">
        <title>The Global Catalogue of Microorganisms (GCM) 10K type strain sequencing project: providing services to taxonomists for standard genome sequencing and annotation.</title>
        <authorList>
            <consortium name="The Broad Institute Genomics Platform"/>
            <consortium name="The Broad Institute Genome Sequencing Center for Infectious Disease"/>
            <person name="Wu L."/>
            <person name="Ma J."/>
        </authorList>
    </citation>
    <scope>NUCLEOTIDE SEQUENCE [LARGE SCALE GENOMIC DNA]</scope>
    <source>
        <strain evidence="7 8">CGMCC 1.12237</strain>
    </source>
</reference>
<feature type="transmembrane region" description="Helical" evidence="6">
    <location>
        <begin position="37"/>
        <end position="57"/>
    </location>
</feature>
<protein>
    <submittedName>
        <fullName evidence="7">Lipopolysaccharide biosynthesis protein</fullName>
    </submittedName>
</protein>
<evidence type="ECO:0000256" key="1">
    <source>
        <dbReference type="ARBA" id="ARBA00004651"/>
    </source>
</evidence>
<feature type="transmembrane region" description="Helical" evidence="6">
    <location>
        <begin position="12"/>
        <end position="31"/>
    </location>
</feature>
<organism evidence="7 8">
    <name type="scientific">Salinirubrum litoreum</name>
    <dbReference type="NCBI Taxonomy" id="1126234"/>
    <lineage>
        <taxon>Archaea</taxon>
        <taxon>Methanobacteriati</taxon>
        <taxon>Methanobacteriota</taxon>
        <taxon>Stenosarchaea group</taxon>
        <taxon>Halobacteria</taxon>
        <taxon>Halobacteriales</taxon>
        <taxon>Haloferacaceae</taxon>
        <taxon>Salinirubrum</taxon>
    </lineage>
</organism>
<dbReference type="Proteomes" id="UP001596201">
    <property type="component" value="Unassembled WGS sequence"/>
</dbReference>
<dbReference type="Pfam" id="PF13440">
    <property type="entry name" value="Polysacc_synt_3"/>
    <property type="match status" value="1"/>
</dbReference>
<keyword evidence="4 6" id="KW-1133">Transmembrane helix</keyword>
<comment type="subcellular location">
    <subcellularLocation>
        <location evidence="1">Cell membrane</location>
        <topology evidence="1">Multi-pass membrane protein</topology>
    </subcellularLocation>
</comment>
<dbReference type="InterPro" id="IPR050833">
    <property type="entry name" value="Poly_Biosynth_Transport"/>
</dbReference>
<feature type="transmembrane region" description="Helical" evidence="6">
    <location>
        <begin position="118"/>
        <end position="136"/>
    </location>
</feature>
<dbReference type="RefSeq" id="WP_227230849.1">
    <property type="nucleotide sequence ID" value="NZ_JAJCVJ010000002.1"/>
</dbReference>
<evidence type="ECO:0000313" key="8">
    <source>
        <dbReference type="Proteomes" id="UP001596201"/>
    </source>
</evidence>
<feature type="transmembrane region" description="Helical" evidence="6">
    <location>
        <begin position="444"/>
        <end position="465"/>
    </location>
</feature>
<dbReference type="GO" id="GO:0005886">
    <property type="term" value="C:plasma membrane"/>
    <property type="evidence" value="ECO:0007669"/>
    <property type="project" value="UniProtKB-SubCell"/>
</dbReference>
<dbReference type="AlphaFoldDB" id="A0ABD5RFQ8"/>
<feature type="transmembrane region" description="Helical" evidence="6">
    <location>
        <begin position="174"/>
        <end position="194"/>
    </location>
</feature>
<feature type="transmembrane region" description="Helical" evidence="6">
    <location>
        <begin position="416"/>
        <end position="438"/>
    </location>
</feature>
<feature type="transmembrane region" description="Helical" evidence="6">
    <location>
        <begin position="78"/>
        <end position="98"/>
    </location>
</feature>
<evidence type="ECO:0000256" key="4">
    <source>
        <dbReference type="ARBA" id="ARBA00022989"/>
    </source>
</evidence>
<evidence type="ECO:0000313" key="7">
    <source>
        <dbReference type="EMBL" id="MFC5368577.1"/>
    </source>
</evidence>
<keyword evidence="3 6" id="KW-0812">Transmembrane</keyword>
<name>A0ABD5RFQ8_9EURY</name>
<feature type="transmembrane region" description="Helical" evidence="6">
    <location>
        <begin position="384"/>
        <end position="404"/>
    </location>
</feature>
<evidence type="ECO:0000256" key="6">
    <source>
        <dbReference type="SAM" id="Phobius"/>
    </source>
</evidence>
<evidence type="ECO:0000256" key="3">
    <source>
        <dbReference type="ARBA" id="ARBA00022692"/>
    </source>
</evidence>
<evidence type="ECO:0000256" key="2">
    <source>
        <dbReference type="ARBA" id="ARBA00022475"/>
    </source>
</evidence>
<keyword evidence="5 6" id="KW-0472">Membrane</keyword>